<evidence type="ECO:0000313" key="3">
    <source>
        <dbReference type="Proteomes" id="UP000307749"/>
    </source>
</evidence>
<name>A0A4S3KN89_9GAMM</name>
<dbReference type="AlphaFoldDB" id="A0A4S3KN89"/>
<reference evidence="2 3" key="1">
    <citation type="submission" date="2017-02" db="EMBL/GenBank/DDBJ databases">
        <title>Whole genome sequencing of Metallibacterium scheffleri DSM 24874 (T).</title>
        <authorList>
            <person name="Kumar S."/>
            <person name="Patil P."/>
            <person name="Patil P.B."/>
        </authorList>
    </citation>
    <scope>NUCLEOTIDE SEQUENCE [LARGE SCALE GENOMIC DNA]</scope>
    <source>
        <strain evidence="2 3">DSM 24874</strain>
    </source>
</reference>
<evidence type="ECO:0008006" key="4">
    <source>
        <dbReference type="Google" id="ProtNLM"/>
    </source>
</evidence>
<evidence type="ECO:0000313" key="2">
    <source>
        <dbReference type="EMBL" id="THD10250.1"/>
    </source>
</evidence>
<sequence>MHTSRWFRCSIALLGSWLAVACLAQTALPAQASSSAGQPPLLPAPAAQTVPAMARDHDDALLALTALSDKHPKPERLAAIGALTRLAKHGNAFAEYVLGSQYMWGAQRPHALLPYNATLANEYLANAAIRGNLFAMQALAQFDLLNHHPLQAMIWAQTLAYYHHQLNPEQQRMHGYLPELIARAQRQLSDAQKAAVLGDVNGVIARYGARIEKGLHDRGMPQPSLLCLTRRIAPPANMPAFPTPDFSGRYPHAVSLIMLYAVDPAGRIADHAIINMLPDWRVHNELNYPLALMRFNATPYCQHLRPAIQPVEYDDRRYTMHWH</sequence>
<gene>
    <name evidence="2" type="ORF">B1806_09280</name>
</gene>
<dbReference type="STRING" id="993689.GCA_002077135_00709"/>
<protein>
    <recommendedName>
        <fullName evidence="4">TonB C-terminal domain-containing protein</fullName>
    </recommendedName>
</protein>
<organism evidence="2 3">
    <name type="scientific">Metallibacterium scheffleri</name>
    <dbReference type="NCBI Taxonomy" id="993689"/>
    <lineage>
        <taxon>Bacteria</taxon>
        <taxon>Pseudomonadati</taxon>
        <taxon>Pseudomonadota</taxon>
        <taxon>Gammaproteobacteria</taxon>
        <taxon>Lysobacterales</taxon>
        <taxon>Rhodanobacteraceae</taxon>
        <taxon>Metallibacterium</taxon>
    </lineage>
</organism>
<dbReference type="Proteomes" id="UP000307749">
    <property type="component" value="Unassembled WGS sequence"/>
</dbReference>
<dbReference type="EMBL" id="MWQO01000032">
    <property type="protein sequence ID" value="THD10250.1"/>
    <property type="molecule type" value="Genomic_DNA"/>
</dbReference>
<feature type="signal peptide" evidence="1">
    <location>
        <begin position="1"/>
        <end position="32"/>
    </location>
</feature>
<accession>A0A4S3KN89</accession>
<evidence type="ECO:0000256" key="1">
    <source>
        <dbReference type="SAM" id="SignalP"/>
    </source>
</evidence>
<dbReference type="PROSITE" id="PS51257">
    <property type="entry name" value="PROKAR_LIPOPROTEIN"/>
    <property type="match status" value="1"/>
</dbReference>
<comment type="caution">
    <text evidence="2">The sequence shown here is derived from an EMBL/GenBank/DDBJ whole genome shotgun (WGS) entry which is preliminary data.</text>
</comment>
<proteinExistence type="predicted"/>
<feature type="chain" id="PRO_5021000568" description="TonB C-terminal domain-containing protein" evidence="1">
    <location>
        <begin position="33"/>
        <end position="323"/>
    </location>
</feature>
<keyword evidence="3" id="KW-1185">Reference proteome</keyword>
<dbReference type="RefSeq" id="WP_081126104.1">
    <property type="nucleotide sequence ID" value="NZ_LDOS01000001.1"/>
</dbReference>
<dbReference type="OrthoDB" id="5938647at2"/>
<keyword evidence="1" id="KW-0732">Signal</keyword>